<dbReference type="Proteomes" id="UP000317894">
    <property type="component" value="Unassembled WGS sequence"/>
</dbReference>
<dbReference type="InterPro" id="IPR043129">
    <property type="entry name" value="ATPase_NBD"/>
</dbReference>
<protein>
    <submittedName>
        <fullName evidence="1">ROK family protein</fullName>
    </submittedName>
</protein>
<dbReference type="PANTHER" id="PTHR18964:SF174">
    <property type="entry name" value="D-ALLOSE KINASE-RELATED"/>
    <property type="match status" value="1"/>
</dbReference>
<accession>A0A552UFZ1</accession>
<organism evidence="1 2">
    <name type="scientific">Glacieibacterium frigidum</name>
    <dbReference type="NCBI Taxonomy" id="2593303"/>
    <lineage>
        <taxon>Bacteria</taxon>
        <taxon>Pseudomonadati</taxon>
        <taxon>Pseudomonadota</taxon>
        <taxon>Alphaproteobacteria</taxon>
        <taxon>Sphingomonadales</taxon>
        <taxon>Sphingosinicellaceae</taxon>
        <taxon>Glacieibacterium</taxon>
    </lineage>
</organism>
<dbReference type="SUPFAM" id="SSF53067">
    <property type="entry name" value="Actin-like ATPase domain"/>
    <property type="match status" value="1"/>
</dbReference>
<reference evidence="1 2" key="1">
    <citation type="submission" date="2019-07" db="EMBL/GenBank/DDBJ databases">
        <title>Novel species isolated from glacier.</title>
        <authorList>
            <person name="Liu Q."/>
            <person name="Xin Y.-H."/>
        </authorList>
    </citation>
    <scope>NUCLEOTIDE SEQUENCE [LARGE SCALE GENOMIC DNA]</scope>
    <source>
        <strain evidence="1 2">LB1R16</strain>
    </source>
</reference>
<dbReference type="RefSeq" id="WP_143554654.1">
    <property type="nucleotide sequence ID" value="NZ_VJWA01000001.1"/>
</dbReference>
<dbReference type="InterPro" id="IPR049874">
    <property type="entry name" value="ROK_cs"/>
</dbReference>
<keyword evidence="2" id="KW-1185">Reference proteome</keyword>
<gene>
    <name evidence="1" type="ORF">FMM06_02595</name>
</gene>
<dbReference type="PROSITE" id="PS01125">
    <property type="entry name" value="ROK"/>
    <property type="match status" value="1"/>
</dbReference>
<dbReference type="EMBL" id="VJWA01000001">
    <property type="protein sequence ID" value="TRW17109.1"/>
    <property type="molecule type" value="Genomic_DNA"/>
</dbReference>
<dbReference type="Pfam" id="PF00480">
    <property type="entry name" value="ROK"/>
    <property type="match status" value="1"/>
</dbReference>
<dbReference type="GO" id="GO:0004396">
    <property type="term" value="F:hexokinase activity"/>
    <property type="evidence" value="ECO:0007669"/>
    <property type="project" value="TreeGrafter"/>
</dbReference>
<dbReference type="PANTHER" id="PTHR18964">
    <property type="entry name" value="ROK (REPRESSOR, ORF, KINASE) FAMILY"/>
    <property type="match status" value="1"/>
</dbReference>
<dbReference type="Gene3D" id="3.30.420.40">
    <property type="match status" value="2"/>
</dbReference>
<comment type="caution">
    <text evidence="1">The sequence shown here is derived from an EMBL/GenBank/DDBJ whole genome shotgun (WGS) entry which is preliminary data.</text>
</comment>
<dbReference type="OrthoDB" id="9810372at2"/>
<proteinExistence type="predicted"/>
<name>A0A552UFZ1_9SPHN</name>
<evidence type="ECO:0000313" key="2">
    <source>
        <dbReference type="Proteomes" id="UP000317894"/>
    </source>
</evidence>
<dbReference type="AlphaFoldDB" id="A0A552UFZ1"/>
<evidence type="ECO:0000313" key="1">
    <source>
        <dbReference type="EMBL" id="TRW17109.1"/>
    </source>
</evidence>
<sequence>MRIGIDLGGSKIEGVALARDGSVAGALRVPTPQHDYPGTIAAVAQVVAALEAETGVTASVGIGAPGSASRTTDARGNRLWQGANATWINDRPFEADLAAALAREVRVANDANCFTVSEAADGAAAGAAVVFGVIIGTGVGGGLVVDGRPITGRHGIAGEWGHVPLPWARADEFPGEVNFCGHYGTIETWVAAKALERDYLARGGSALRATDIAEAAGSDPVAAAAFDDYVERLARGLAMVVNILDPDCIVLGGGASRIAALYDRLPARIAAYAFTSAFDTPVVPGLHGDASGVRGAAQLWP</sequence>
<dbReference type="InterPro" id="IPR000600">
    <property type="entry name" value="ROK"/>
</dbReference>